<dbReference type="PANTHER" id="PTHR44329:SF298">
    <property type="entry name" value="MIXED LINEAGE KINASE DOMAIN-LIKE PROTEIN"/>
    <property type="match status" value="1"/>
</dbReference>
<keyword evidence="2" id="KW-0067">ATP-binding</keyword>
<protein>
    <submittedName>
        <fullName evidence="4">14104_t:CDS:1</fullName>
    </submittedName>
</protein>
<dbReference type="GO" id="GO:0005524">
    <property type="term" value="F:ATP binding"/>
    <property type="evidence" value="ECO:0007669"/>
    <property type="project" value="UniProtKB-KW"/>
</dbReference>
<dbReference type="EMBL" id="CAMKVN010003195">
    <property type="protein sequence ID" value="CAI2184011.1"/>
    <property type="molecule type" value="Genomic_DNA"/>
</dbReference>
<dbReference type="InterPro" id="IPR011009">
    <property type="entry name" value="Kinase-like_dom_sf"/>
</dbReference>
<accession>A0A9W4SX20</accession>
<keyword evidence="5" id="KW-1185">Reference proteome</keyword>
<dbReference type="Pfam" id="PF07714">
    <property type="entry name" value="PK_Tyr_Ser-Thr"/>
    <property type="match status" value="1"/>
</dbReference>
<sequence>TQKWVRFLEAIEEVGENAEKEGVISPLKEGEKSGLYVALKSLNNSSELHKNFLDEVSFLFKFINLNENFDPKTLNYMFVLKEMKVGSLKSNLMIKKYNPNDKYGNLFHIATSLSALHGCNLFHGDFHSGNLLLQHQNRVYVSDLGLSRPSDHFNNDIFGVIPYMAPEVLRGKPYTRASDIYSFGIIMWEYTSGVPALHDVPHDLKLTLDICRGLRPKIIEDSIPNYVEIMESCWDLDPNKRPSADDLVNKFQVLMKKYPFNINRIPVPEHELVIQKHPSSCYTSRKFDHSAKLNKILSQDLSSKIIIDQEDDDDVHFVMISEDLESYMIKNLDS</sequence>
<feature type="domain" description="Protein kinase" evidence="3">
    <location>
        <begin position="8"/>
        <end position="261"/>
    </location>
</feature>
<dbReference type="AlphaFoldDB" id="A0A9W4SX20"/>
<dbReference type="InterPro" id="IPR001245">
    <property type="entry name" value="Ser-Thr/Tyr_kinase_cat_dom"/>
</dbReference>
<gene>
    <name evidence="4" type="ORF">FWILDA_LOCUS11367</name>
</gene>
<comment type="caution">
    <text evidence="4">The sequence shown here is derived from an EMBL/GenBank/DDBJ whole genome shotgun (WGS) entry which is preliminary data.</text>
</comment>
<dbReference type="Gene3D" id="1.10.510.10">
    <property type="entry name" value="Transferase(Phosphotransferase) domain 1"/>
    <property type="match status" value="1"/>
</dbReference>
<dbReference type="Proteomes" id="UP001153678">
    <property type="component" value="Unassembled WGS sequence"/>
</dbReference>
<dbReference type="SUPFAM" id="SSF56112">
    <property type="entry name" value="Protein kinase-like (PK-like)"/>
    <property type="match status" value="1"/>
</dbReference>
<keyword evidence="1" id="KW-0547">Nucleotide-binding</keyword>
<evidence type="ECO:0000256" key="1">
    <source>
        <dbReference type="ARBA" id="ARBA00022741"/>
    </source>
</evidence>
<feature type="non-terminal residue" evidence="4">
    <location>
        <position position="334"/>
    </location>
</feature>
<dbReference type="OrthoDB" id="10261027at2759"/>
<evidence type="ECO:0000256" key="2">
    <source>
        <dbReference type="ARBA" id="ARBA00022840"/>
    </source>
</evidence>
<evidence type="ECO:0000313" key="4">
    <source>
        <dbReference type="EMBL" id="CAI2184011.1"/>
    </source>
</evidence>
<proteinExistence type="predicted"/>
<evidence type="ECO:0000259" key="3">
    <source>
        <dbReference type="PROSITE" id="PS50011"/>
    </source>
</evidence>
<dbReference type="PROSITE" id="PS50011">
    <property type="entry name" value="PROTEIN_KINASE_DOM"/>
    <property type="match status" value="1"/>
</dbReference>
<dbReference type="PANTHER" id="PTHR44329">
    <property type="entry name" value="SERINE/THREONINE-PROTEIN KINASE TNNI3K-RELATED"/>
    <property type="match status" value="1"/>
</dbReference>
<organism evidence="4 5">
    <name type="scientific">Funneliformis geosporum</name>
    <dbReference type="NCBI Taxonomy" id="1117311"/>
    <lineage>
        <taxon>Eukaryota</taxon>
        <taxon>Fungi</taxon>
        <taxon>Fungi incertae sedis</taxon>
        <taxon>Mucoromycota</taxon>
        <taxon>Glomeromycotina</taxon>
        <taxon>Glomeromycetes</taxon>
        <taxon>Glomerales</taxon>
        <taxon>Glomeraceae</taxon>
        <taxon>Funneliformis</taxon>
    </lineage>
</organism>
<dbReference type="InterPro" id="IPR051681">
    <property type="entry name" value="Ser/Thr_Kinases-Pseudokinases"/>
</dbReference>
<reference evidence="4" key="1">
    <citation type="submission" date="2022-08" db="EMBL/GenBank/DDBJ databases">
        <authorList>
            <person name="Kallberg Y."/>
            <person name="Tangrot J."/>
            <person name="Rosling A."/>
        </authorList>
    </citation>
    <scope>NUCLEOTIDE SEQUENCE</scope>
    <source>
        <strain evidence="4">Wild A</strain>
    </source>
</reference>
<dbReference type="InterPro" id="IPR000719">
    <property type="entry name" value="Prot_kinase_dom"/>
</dbReference>
<dbReference type="GO" id="GO:0004674">
    <property type="term" value="F:protein serine/threonine kinase activity"/>
    <property type="evidence" value="ECO:0007669"/>
    <property type="project" value="TreeGrafter"/>
</dbReference>
<evidence type="ECO:0000313" key="5">
    <source>
        <dbReference type="Proteomes" id="UP001153678"/>
    </source>
</evidence>
<name>A0A9W4SX20_9GLOM</name>